<dbReference type="RefSeq" id="WP_121346224.1">
    <property type="nucleotide sequence ID" value="NZ_RBLG01000003.1"/>
</dbReference>
<protein>
    <submittedName>
        <fullName evidence="2">Calcineurin-like phosphoesterase family protein</fullName>
    </submittedName>
</protein>
<dbReference type="InterPro" id="IPR029052">
    <property type="entry name" value="Metallo-depent_PP-like"/>
</dbReference>
<dbReference type="Gene3D" id="3.60.21.10">
    <property type="match status" value="1"/>
</dbReference>
<organism evidence="2 3">
    <name type="scientific">Gillisia mitskevichiae</name>
    <dbReference type="NCBI Taxonomy" id="270921"/>
    <lineage>
        <taxon>Bacteria</taxon>
        <taxon>Pseudomonadati</taxon>
        <taxon>Bacteroidota</taxon>
        <taxon>Flavobacteriia</taxon>
        <taxon>Flavobacteriales</taxon>
        <taxon>Flavobacteriaceae</taxon>
        <taxon>Gillisia</taxon>
    </lineage>
</organism>
<dbReference type="PROSITE" id="PS51257">
    <property type="entry name" value="PROKAR_LIPOPROTEIN"/>
    <property type="match status" value="1"/>
</dbReference>
<dbReference type="GO" id="GO:0016787">
    <property type="term" value="F:hydrolase activity"/>
    <property type="evidence" value="ECO:0007669"/>
    <property type="project" value="InterPro"/>
</dbReference>
<feature type="domain" description="Calcineurin-like phosphoesterase" evidence="1">
    <location>
        <begin position="47"/>
        <end position="243"/>
    </location>
</feature>
<evidence type="ECO:0000313" key="2">
    <source>
        <dbReference type="EMBL" id="RKS50624.1"/>
    </source>
</evidence>
<dbReference type="SUPFAM" id="SSF56300">
    <property type="entry name" value="Metallo-dependent phosphatases"/>
    <property type="match status" value="1"/>
</dbReference>
<dbReference type="Proteomes" id="UP000276282">
    <property type="component" value="Unassembled WGS sequence"/>
</dbReference>
<dbReference type="OrthoDB" id="333971at2"/>
<reference evidence="2 3" key="1">
    <citation type="submission" date="2018-10" db="EMBL/GenBank/DDBJ databases">
        <title>Genomic Encyclopedia of Archaeal and Bacterial Type Strains, Phase II (KMG-II): from individual species to whole genera.</title>
        <authorList>
            <person name="Goeker M."/>
        </authorList>
    </citation>
    <scope>NUCLEOTIDE SEQUENCE [LARGE SCALE GENOMIC DNA]</scope>
    <source>
        <strain evidence="2 3">DSM 19839</strain>
    </source>
</reference>
<comment type="caution">
    <text evidence="2">The sequence shown here is derived from an EMBL/GenBank/DDBJ whole genome shotgun (WGS) entry which is preliminary data.</text>
</comment>
<dbReference type="EMBL" id="RBLG01000003">
    <property type="protein sequence ID" value="RKS50624.1"/>
    <property type="molecule type" value="Genomic_DNA"/>
</dbReference>
<keyword evidence="3" id="KW-1185">Reference proteome</keyword>
<dbReference type="AlphaFoldDB" id="A0A495PIR1"/>
<dbReference type="InterPro" id="IPR004843">
    <property type="entry name" value="Calcineurin-like_PHP"/>
</dbReference>
<dbReference type="Pfam" id="PF00149">
    <property type="entry name" value="Metallophos"/>
    <property type="match status" value="1"/>
</dbReference>
<dbReference type="Gene3D" id="2.40.160.50">
    <property type="entry name" value="membrane protein fhac: a member of the omp85/tpsb transporter family"/>
    <property type="match status" value="1"/>
</dbReference>
<sequence>MKKNNIFLTLLAILLLVGCSTYDPKYREGEPTNNFEYPTDKKIEKSFYLIGDAGYSPPGGSSPGLIALKNYMDSVKVTDNYTIILGDNIYPVGMPPKDSPEREAAEYRLDAQLDAFEKYEGKVVVIPGNHDWYNEGIKGLERERDYLKSKLKDNLIWAPKTGCGLDVIEISDNIQLITLDSQWFLEDWDRHPTINDNCSQIRTREALFIELASELQKNQNKTIIVALHHPLYTNGVHGGQYEFTRHIYPSQRKIPIPVLGSLAALIRTSGGVSIQDAQNERYKSLVKRLETIAQGSERLIFVSGHEHSLQYIEHDSIKQIVAGSGSKGSYAVLSNDGYFAYPDQGFAVYDVFEDGSSWASFYGNENNKAKLLYQKEVFSAPKAYDVSHLPSNFPETITTSIYNEEETEKTGLYESVWGQRYRDLYGTPISVKTANLDTLYGGLKPVIKGGGHQTISVRLEDSLGRDYNMRRLKKSAVQFLQTVAFKDTPVQDQLENTIAENVIQDFYTAAHPYAFLAVPKLSDAIGLYHTNPKLFYVPKQKALEEYNSDFGDELYMIVERPEDDWAGMKTFGEETDDILSTSDMLEKLRKDEKYFLDEKAYIKARIFDMLIGDWDRHQDQWKWAEVEMDNGNKRFLPIPRDRDQAFSNFDGAFFGTLRGLAGFANQFAVYGDDIKDVKWFNTAATGMDRTLIQNVGREAWIEQAEFIQKNLTDEIIDEAFLELPEITRNETTEFIVKSLKGRRGNIVDIAKRYYDYMAKLAIVTGTDKDDFVEIERLDQGRTRIIVSRIKGGKKADIVSDKTYNKADTDEIWLYALDDDDEINIKGDINKNLIFVRVIGGQNNDIYNVEENSGRKVKIYDYLSKPSTVQSKGNAKIRFRDNYNQNTFDKDKKTFKSGSILPGFGYNPDDGIKLGLQSVSTVNGFKRNPFTTRNTYSLGYYFATNGFDASYQGEFARIIGNFNLLIGANFSSPNASNNFFGYGNETSNFDDDLDYDYNRTKIGRAGIKFGFVRKSPFGSYFGYLANFEGIKVDETEGRFITEDFVSNDPDFFERKFFGGLDATYRYESYDNNLNPTRGMKFELNGGGKLNLEDLERHFGYIKPYLGFYNSLSKNRKLVLKSQVQAHFNIGEDYEFYQAALLGGNTGLRGYRQQRFSGKTAFATGADLRYSFNQFKTSFLPFQIGVYGGFDFGRVWTEEGDSKKWHDSYGGGLWINSAEALSAKFSLFGSEEDMRFTFGFGFKF</sequence>
<evidence type="ECO:0000313" key="3">
    <source>
        <dbReference type="Proteomes" id="UP000276282"/>
    </source>
</evidence>
<proteinExistence type="predicted"/>
<name>A0A495PIR1_9FLAO</name>
<gene>
    <name evidence="2" type="ORF">BC962_2396</name>
</gene>
<accession>A0A495PIR1</accession>
<evidence type="ECO:0000259" key="1">
    <source>
        <dbReference type="Pfam" id="PF00149"/>
    </source>
</evidence>